<dbReference type="RefSeq" id="WP_109189547.1">
    <property type="nucleotide sequence ID" value="NZ_BMYA01000002.1"/>
</dbReference>
<dbReference type="EMBL" id="QEWQ01000004">
    <property type="protein sequence ID" value="PWD80896.1"/>
    <property type="molecule type" value="Genomic_DNA"/>
</dbReference>
<dbReference type="InterPro" id="IPR014729">
    <property type="entry name" value="Rossmann-like_a/b/a_fold"/>
</dbReference>
<dbReference type="Gene3D" id="3.40.50.620">
    <property type="entry name" value="HUPs"/>
    <property type="match status" value="1"/>
</dbReference>
<dbReference type="PRINTS" id="PR01438">
    <property type="entry name" value="UNVRSLSTRESS"/>
</dbReference>
<evidence type="ECO:0000313" key="3">
    <source>
        <dbReference type="EMBL" id="PWD80896.1"/>
    </source>
</evidence>
<dbReference type="OrthoDB" id="9792500at2"/>
<protein>
    <submittedName>
        <fullName evidence="3">Universal stress protein UspA</fullName>
    </submittedName>
</protein>
<sequence length="144" mass="15788">MSVQYKTILVPVDGSDASLKALDRAIELTKFYSSKLIIAHVIDVRSYSLAIAYREPLEQYAEDNANKILTDAENRAKEAGLTDIATVKKEGSPRSVIAKKIAPEVNADLIVMGATGYGMVERMFVGSVSESTVRHSHCDIMIVR</sequence>
<reference evidence="4" key="1">
    <citation type="submission" date="2018-05" db="EMBL/GenBank/DDBJ databases">
        <title>Ignatzschineria dubaiensis sp. nov., isolated from necrotic foot tissues of dromedaries (Camelus dromedarius) and associated maggots in Dubai, United Arab Emirates.</title>
        <authorList>
            <person name="Tsang C.C."/>
            <person name="Tang J.Y.M."/>
            <person name="Fong J.Y.H."/>
            <person name="Kinne J."/>
            <person name="Lee H.H."/>
            <person name="Joseph M."/>
            <person name="Jose S."/>
            <person name="Schuster R.K."/>
            <person name="Tang Y."/>
            <person name="Sivakumar S."/>
            <person name="Chen J.H.K."/>
            <person name="Teng J.L.L."/>
            <person name="Lau S.K.P."/>
            <person name="Wernery U."/>
            <person name="Woo P.C.Y."/>
        </authorList>
    </citation>
    <scope>NUCLEOTIDE SEQUENCE [LARGE SCALE GENOMIC DNA]</scope>
    <source>
        <strain evidence="4">KCTC 22644</strain>
    </source>
</reference>
<comment type="similarity">
    <text evidence="1">Belongs to the universal stress protein A family.</text>
</comment>
<dbReference type="SUPFAM" id="SSF52402">
    <property type="entry name" value="Adenine nucleotide alpha hydrolases-like"/>
    <property type="match status" value="1"/>
</dbReference>
<dbReference type="Pfam" id="PF00582">
    <property type="entry name" value="Usp"/>
    <property type="match status" value="1"/>
</dbReference>
<dbReference type="Proteomes" id="UP000245020">
    <property type="component" value="Unassembled WGS sequence"/>
</dbReference>
<dbReference type="PANTHER" id="PTHR46268">
    <property type="entry name" value="STRESS RESPONSE PROTEIN NHAX"/>
    <property type="match status" value="1"/>
</dbReference>
<dbReference type="InterPro" id="IPR006016">
    <property type="entry name" value="UspA"/>
</dbReference>
<organism evidence="3 4">
    <name type="scientific">Ignatzschineria ureiclastica</name>
    <dbReference type="NCBI Taxonomy" id="472582"/>
    <lineage>
        <taxon>Bacteria</taxon>
        <taxon>Pseudomonadati</taxon>
        <taxon>Pseudomonadota</taxon>
        <taxon>Gammaproteobacteria</taxon>
        <taxon>Cardiobacteriales</taxon>
        <taxon>Ignatzschineriaceae</taxon>
        <taxon>Ignatzschineria</taxon>
    </lineage>
</organism>
<dbReference type="AlphaFoldDB" id="A0A2U2AE07"/>
<gene>
    <name evidence="3" type="ORF">DC083_07265</name>
</gene>
<evidence type="ECO:0000313" key="4">
    <source>
        <dbReference type="Proteomes" id="UP000245020"/>
    </source>
</evidence>
<dbReference type="CDD" id="cd00293">
    <property type="entry name" value="USP-like"/>
    <property type="match status" value="1"/>
</dbReference>
<name>A0A2U2AE07_9GAMM</name>
<accession>A0A2U2AE07</accession>
<proteinExistence type="inferred from homology"/>
<feature type="domain" description="UspA" evidence="2">
    <location>
        <begin position="5"/>
        <end position="144"/>
    </location>
</feature>
<evidence type="ECO:0000259" key="2">
    <source>
        <dbReference type="Pfam" id="PF00582"/>
    </source>
</evidence>
<comment type="caution">
    <text evidence="3">The sequence shown here is derived from an EMBL/GenBank/DDBJ whole genome shotgun (WGS) entry which is preliminary data.</text>
</comment>
<evidence type="ECO:0000256" key="1">
    <source>
        <dbReference type="ARBA" id="ARBA00008791"/>
    </source>
</evidence>
<dbReference type="InterPro" id="IPR006015">
    <property type="entry name" value="Universal_stress_UspA"/>
</dbReference>
<keyword evidence="4" id="KW-1185">Reference proteome</keyword>
<dbReference type="PANTHER" id="PTHR46268:SF6">
    <property type="entry name" value="UNIVERSAL STRESS PROTEIN UP12"/>
    <property type="match status" value="1"/>
</dbReference>